<organism evidence="1 2">
    <name type="scientific">Aurantimonas endophytica</name>
    <dbReference type="NCBI Taxonomy" id="1522175"/>
    <lineage>
        <taxon>Bacteria</taxon>
        <taxon>Pseudomonadati</taxon>
        <taxon>Pseudomonadota</taxon>
        <taxon>Alphaproteobacteria</taxon>
        <taxon>Hyphomicrobiales</taxon>
        <taxon>Aurantimonadaceae</taxon>
        <taxon>Aurantimonas</taxon>
    </lineage>
</organism>
<reference evidence="1 2" key="1">
    <citation type="submission" date="2020-08" db="EMBL/GenBank/DDBJ databases">
        <title>Genomic Encyclopedia of Type Strains, Phase IV (KMG-IV): sequencing the most valuable type-strain genomes for metagenomic binning, comparative biology and taxonomic classification.</title>
        <authorList>
            <person name="Goeker M."/>
        </authorList>
    </citation>
    <scope>NUCLEOTIDE SEQUENCE [LARGE SCALE GENOMIC DNA]</scope>
    <source>
        <strain evidence="1 2">DSM 103570</strain>
    </source>
</reference>
<keyword evidence="2" id="KW-1185">Reference proteome</keyword>
<sequence>MRDDRLRDEVVDLGCTVREEIASPTTTAFRTPQGIDEAVLRREVRSRYGVVFSSGRGETLGKLTRIGHMGPTAQPIYAVAALAALGGSLDAAGVKTDTAAGVAAAIAEINADEPVG</sequence>
<keyword evidence="1" id="KW-0808">Transferase</keyword>
<dbReference type="GO" id="GO:0008483">
    <property type="term" value="F:transaminase activity"/>
    <property type="evidence" value="ECO:0007669"/>
    <property type="project" value="UniProtKB-KW"/>
</dbReference>
<name>A0A7W6MS36_9HYPH</name>
<evidence type="ECO:0000313" key="1">
    <source>
        <dbReference type="EMBL" id="MBB4005628.1"/>
    </source>
</evidence>
<dbReference type="InterPro" id="IPR015424">
    <property type="entry name" value="PyrdxlP-dep_Trfase"/>
</dbReference>
<dbReference type="RefSeq" id="WP_246368495.1">
    <property type="nucleotide sequence ID" value="NZ_JACIEM010000007.1"/>
</dbReference>
<dbReference type="Proteomes" id="UP000588647">
    <property type="component" value="Unassembled WGS sequence"/>
</dbReference>
<dbReference type="EMBL" id="JACIEM010000007">
    <property type="protein sequence ID" value="MBB4005628.1"/>
    <property type="molecule type" value="Genomic_DNA"/>
</dbReference>
<comment type="caution">
    <text evidence="1">The sequence shown here is derived from an EMBL/GenBank/DDBJ whole genome shotgun (WGS) entry which is preliminary data.</text>
</comment>
<accession>A0A7W6MS36</accession>
<proteinExistence type="predicted"/>
<evidence type="ECO:0000313" key="2">
    <source>
        <dbReference type="Proteomes" id="UP000588647"/>
    </source>
</evidence>
<dbReference type="Gene3D" id="3.90.1150.10">
    <property type="entry name" value="Aspartate Aminotransferase, domain 1"/>
    <property type="match status" value="1"/>
</dbReference>
<keyword evidence="1" id="KW-0032">Aminotransferase</keyword>
<gene>
    <name evidence="1" type="ORF">GGR03_004730</name>
</gene>
<dbReference type="InterPro" id="IPR015422">
    <property type="entry name" value="PyrdxlP-dep_Trfase_small"/>
</dbReference>
<protein>
    <submittedName>
        <fullName evidence="1">Aspartate aminotransferase-like enzyme</fullName>
    </submittedName>
</protein>
<dbReference type="SUPFAM" id="SSF53383">
    <property type="entry name" value="PLP-dependent transferases"/>
    <property type="match status" value="1"/>
</dbReference>
<dbReference type="AlphaFoldDB" id="A0A7W6MS36"/>